<dbReference type="KEGG" id="ehx:EMIHUDRAFT_234804"/>
<dbReference type="Proteomes" id="UP000013827">
    <property type="component" value="Unassembled WGS sequence"/>
</dbReference>
<protein>
    <recommendedName>
        <fullName evidence="3">Magnesium-dependent phosphatase-1</fullName>
    </recommendedName>
</protein>
<evidence type="ECO:0000313" key="2">
    <source>
        <dbReference type="Proteomes" id="UP000013827"/>
    </source>
</evidence>
<organism evidence="1 2">
    <name type="scientific">Emiliania huxleyi (strain CCMP1516)</name>
    <dbReference type="NCBI Taxonomy" id="280463"/>
    <lineage>
        <taxon>Eukaryota</taxon>
        <taxon>Haptista</taxon>
        <taxon>Haptophyta</taxon>
        <taxon>Prymnesiophyceae</taxon>
        <taxon>Isochrysidales</taxon>
        <taxon>Noelaerhabdaceae</taxon>
        <taxon>Emiliania</taxon>
    </lineage>
</organism>
<dbReference type="PANTHER" id="PTHR17901">
    <property type="entry name" value="MAGNESIUM-DEPENDENT PHOSPHATASE 1 MDP1"/>
    <property type="match status" value="1"/>
</dbReference>
<dbReference type="InterPro" id="IPR010036">
    <property type="entry name" value="MDP_1_eu_arc"/>
</dbReference>
<sequence length="190" mass="20688">MPTQKSLIVFDLDACCWMPEMYQLWGGGAPFKQVTAAPNNVLTDTSGTRCRLLGDVAACWAACHSRMQAGEPLLVGVASRSDEPAWARECLNKFMVAEGVSMMDVVGEELCEIYKGSKRQHFAALQQKTGIPYSRMCFFDDDTANIRDVSTLGVHCVYTPSGVTRKLFLQGVDAATAGGDTWAAFRDGSD</sequence>
<dbReference type="GO" id="GO:0003993">
    <property type="term" value="F:acid phosphatase activity"/>
    <property type="evidence" value="ECO:0007669"/>
    <property type="project" value="TreeGrafter"/>
</dbReference>
<dbReference type="HOGENOM" id="CLU_071162_1_0_1"/>
<dbReference type="Gene3D" id="3.40.50.1000">
    <property type="entry name" value="HAD superfamily/HAD-like"/>
    <property type="match status" value="1"/>
</dbReference>
<name>A0A0D3JYS1_EMIH1</name>
<dbReference type="STRING" id="2903.R1F0D5"/>
<accession>A0A0D3JYS1</accession>
<reference evidence="2" key="1">
    <citation type="journal article" date="2013" name="Nature">
        <title>Pan genome of the phytoplankton Emiliania underpins its global distribution.</title>
        <authorList>
            <person name="Read B.A."/>
            <person name="Kegel J."/>
            <person name="Klute M.J."/>
            <person name="Kuo A."/>
            <person name="Lefebvre S.C."/>
            <person name="Maumus F."/>
            <person name="Mayer C."/>
            <person name="Miller J."/>
            <person name="Monier A."/>
            <person name="Salamov A."/>
            <person name="Young J."/>
            <person name="Aguilar M."/>
            <person name="Claverie J.M."/>
            <person name="Frickenhaus S."/>
            <person name="Gonzalez K."/>
            <person name="Herman E.K."/>
            <person name="Lin Y.C."/>
            <person name="Napier J."/>
            <person name="Ogata H."/>
            <person name="Sarno A.F."/>
            <person name="Shmutz J."/>
            <person name="Schroeder D."/>
            <person name="de Vargas C."/>
            <person name="Verret F."/>
            <person name="von Dassow P."/>
            <person name="Valentin K."/>
            <person name="Van de Peer Y."/>
            <person name="Wheeler G."/>
            <person name="Dacks J.B."/>
            <person name="Delwiche C.F."/>
            <person name="Dyhrman S.T."/>
            <person name="Glockner G."/>
            <person name="John U."/>
            <person name="Richards T."/>
            <person name="Worden A.Z."/>
            <person name="Zhang X."/>
            <person name="Grigoriev I.V."/>
            <person name="Allen A.E."/>
            <person name="Bidle K."/>
            <person name="Borodovsky M."/>
            <person name="Bowler C."/>
            <person name="Brownlee C."/>
            <person name="Cock J.M."/>
            <person name="Elias M."/>
            <person name="Gladyshev V.N."/>
            <person name="Groth M."/>
            <person name="Guda C."/>
            <person name="Hadaegh A."/>
            <person name="Iglesias-Rodriguez M.D."/>
            <person name="Jenkins J."/>
            <person name="Jones B.M."/>
            <person name="Lawson T."/>
            <person name="Leese F."/>
            <person name="Lindquist E."/>
            <person name="Lobanov A."/>
            <person name="Lomsadze A."/>
            <person name="Malik S.B."/>
            <person name="Marsh M.E."/>
            <person name="Mackinder L."/>
            <person name="Mock T."/>
            <person name="Mueller-Roeber B."/>
            <person name="Pagarete A."/>
            <person name="Parker M."/>
            <person name="Probert I."/>
            <person name="Quesneville H."/>
            <person name="Raines C."/>
            <person name="Rensing S.A."/>
            <person name="Riano-Pachon D.M."/>
            <person name="Richier S."/>
            <person name="Rokitta S."/>
            <person name="Shiraiwa Y."/>
            <person name="Soanes D.M."/>
            <person name="van der Giezen M."/>
            <person name="Wahlund T.M."/>
            <person name="Williams B."/>
            <person name="Wilson W."/>
            <person name="Wolfe G."/>
            <person name="Wurch L.L."/>
        </authorList>
    </citation>
    <scope>NUCLEOTIDE SEQUENCE</scope>
</reference>
<dbReference type="InterPro" id="IPR023214">
    <property type="entry name" value="HAD_sf"/>
</dbReference>
<dbReference type="InterPro" id="IPR036412">
    <property type="entry name" value="HAD-like_sf"/>
</dbReference>
<dbReference type="EnsemblProtists" id="EOD28656">
    <property type="protein sequence ID" value="EOD28656"/>
    <property type="gene ID" value="EMIHUDRAFT_234804"/>
</dbReference>
<proteinExistence type="predicted"/>
<dbReference type="SFLD" id="SFLDG01131">
    <property type="entry name" value="C1.5.2:_MDP_Like"/>
    <property type="match status" value="1"/>
</dbReference>
<dbReference type="SFLD" id="SFLDG01129">
    <property type="entry name" value="C1.5:_HAD__Beta-PGM__Phosphata"/>
    <property type="match status" value="1"/>
</dbReference>
<dbReference type="PaxDb" id="2903-EOD28656"/>
<dbReference type="GeneID" id="17274201"/>
<dbReference type="PANTHER" id="PTHR17901:SF14">
    <property type="entry name" value="MAGNESIUM-DEPENDENT PHOSPHATASE 1"/>
    <property type="match status" value="1"/>
</dbReference>
<dbReference type="SUPFAM" id="SSF56784">
    <property type="entry name" value="HAD-like"/>
    <property type="match status" value="1"/>
</dbReference>
<dbReference type="NCBIfam" id="TIGR01685">
    <property type="entry name" value="MDP-1"/>
    <property type="match status" value="1"/>
</dbReference>
<dbReference type="SFLD" id="SFLDS00003">
    <property type="entry name" value="Haloacid_Dehalogenase"/>
    <property type="match status" value="1"/>
</dbReference>
<dbReference type="AlphaFoldDB" id="A0A0D3JYS1"/>
<dbReference type="Pfam" id="PF12689">
    <property type="entry name" value="Acid_PPase"/>
    <property type="match status" value="1"/>
</dbReference>
<reference evidence="1" key="2">
    <citation type="submission" date="2024-10" db="UniProtKB">
        <authorList>
            <consortium name="EnsemblProtists"/>
        </authorList>
    </citation>
    <scope>IDENTIFICATION</scope>
</reference>
<dbReference type="OMA" id="MLFFDNQ"/>
<evidence type="ECO:0008006" key="3">
    <source>
        <dbReference type="Google" id="ProtNLM"/>
    </source>
</evidence>
<evidence type="ECO:0000313" key="1">
    <source>
        <dbReference type="EnsemblProtists" id="EOD28656"/>
    </source>
</evidence>
<dbReference type="RefSeq" id="XP_005781085.1">
    <property type="nucleotide sequence ID" value="XM_005781028.1"/>
</dbReference>
<dbReference type="eggNOG" id="KOG4549">
    <property type="taxonomic scope" value="Eukaryota"/>
</dbReference>
<keyword evidence="2" id="KW-1185">Reference proteome</keyword>